<sequence>MSRPAVHAHPHPAGERPRRSPARALLPHGIVLAAAAGASALVAFVDPNQPGHYPTCPFLAMTGYYCPGCGAMRLVNALTHGHVGAAFGFNPLLFLLLPVFGYLYVRWTVLSVRGRPMWSALFRPVPVYSFVGVVAVYWIVRNLPFAHALAP</sequence>
<feature type="region of interest" description="Disordered" evidence="1">
    <location>
        <begin position="1"/>
        <end position="20"/>
    </location>
</feature>
<keyword evidence="2 3" id="KW-0812">Transmembrane</keyword>
<keyword evidence="2" id="KW-0472">Membrane</keyword>
<dbReference type="RefSeq" id="WP_246342509.1">
    <property type="nucleotide sequence ID" value="NZ_CP053892.1"/>
</dbReference>
<feature type="compositionally biased region" description="Basic residues" evidence="1">
    <location>
        <begin position="1"/>
        <end position="10"/>
    </location>
</feature>
<feature type="transmembrane region" description="Helical" evidence="2">
    <location>
        <begin position="83"/>
        <end position="105"/>
    </location>
</feature>
<feature type="transmembrane region" description="Helical" evidence="2">
    <location>
        <begin position="117"/>
        <end position="140"/>
    </location>
</feature>
<keyword evidence="4" id="KW-1185">Reference proteome</keyword>
<evidence type="ECO:0000313" key="4">
    <source>
        <dbReference type="Proteomes" id="UP000501240"/>
    </source>
</evidence>
<gene>
    <name evidence="3" type="ORF">ACTIVE_8354</name>
</gene>
<evidence type="ECO:0000256" key="2">
    <source>
        <dbReference type="SAM" id="Phobius"/>
    </source>
</evidence>
<protein>
    <submittedName>
        <fullName evidence="3">Putative transmembrane protein</fullName>
    </submittedName>
</protein>
<dbReference type="Pfam" id="PF10825">
    <property type="entry name" value="DUF2752"/>
    <property type="match status" value="1"/>
</dbReference>
<organism evidence="3 4">
    <name type="scientific">Actinomadura verrucosospora</name>
    <dbReference type="NCBI Taxonomy" id="46165"/>
    <lineage>
        <taxon>Bacteria</taxon>
        <taxon>Bacillati</taxon>
        <taxon>Actinomycetota</taxon>
        <taxon>Actinomycetes</taxon>
        <taxon>Streptosporangiales</taxon>
        <taxon>Thermomonosporaceae</taxon>
        <taxon>Actinomadura</taxon>
    </lineage>
</organism>
<dbReference type="Proteomes" id="UP000501240">
    <property type="component" value="Chromosome"/>
</dbReference>
<proteinExistence type="predicted"/>
<reference evidence="3 4" key="1">
    <citation type="submission" date="2020-05" db="EMBL/GenBank/DDBJ databases">
        <title>Actinomadura verrucosospora NRRL-B18236 (PFL_A860) Genome sequencing and assembly.</title>
        <authorList>
            <person name="Samborskyy M."/>
        </authorList>
    </citation>
    <scope>NUCLEOTIDE SEQUENCE [LARGE SCALE GENOMIC DNA]</scope>
    <source>
        <strain evidence="3 4">NRRL:B18236</strain>
    </source>
</reference>
<dbReference type="EMBL" id="CP053892">
    <property type="protein sequence ID" value="QKG26701.1"/>
    <property type="molecule type" value="Genomic_DNA"/>
</dbReference>
<keyword evidence="2" id="KW-1133">Transmembrane helix</keyword>
<accession>A0A7D3ZQM2</accession>
<feature type="transmembrane region" description="Helical" evidence="2">
    <location>
        <begin position="25"/>
        <end position="45"/>
    </location>
</feature>
<dbReference type="InterPro" id="IPR021215">
    <property type="entry name" value="DUF2752"/>
</dbReference>
<evidence type="ECO:0000313" key="3">
    <source>
        <dbReference type="EMBL" id="QKG26701.1"/>
    </source>
</evidence>
<dbReference type="AlphaFoldDB" id="A0A7D3ZQM2"/>
<name>A0A7D3ZQM2_ACTVE</name>
<evidence type="ECO:0000256" key="1">
    <source>
        <dbReference type="SAM" id="MobiDB-lite"/>
    </source>
</evidence>